<reference evidence="5" key="2">
    <citation type="submission" date="2023-06" db="EMBL/GenBank/DDBJ databases">
        <title>Pangenomics reveal diversification of enzyme families and niche specialization in globally abundant SAR202 bacteria.</title>
        <authorList>
            <person name="Saw J.H.W."/>
        </authorList>
    </citation>
    <scope>NUCLEOTIDE SEQUENCE [LARGE SCALE GENOMIC DNA]</scope>
    <source>
        <strain evidence="5">JH1073</strain>
    </source>
</reference>
<dbReference type="PANTHER" id="PTHR42997">
    <property type="entry name" value="HIT FAMILY HYDROLASE"/>
    <property type="match status" value="1"/>
</dbReference>
<feature type="region of interest" description="Disordered" evidence="2">
    <location>
        <begin position="104"/>
        <end position="132"/>
    </location>
</feature>
<dbReference type="SUPFAM" id="SSF54197">
    <property type="entry name" value="HIT-like"/>
    <property type="match status" value="1"/>
</dbReference>
<dbReference type="PROSITE" id="PS51084">
    <property type="entry name" value="HIT_2"/>
    <property type="match status" value="1"/>
</dbReference>
<accession>A0AAJ6CTV1</accession>
<dbReference type="EMBL" id="CP046147">
    <property type="protein sequence ID" value="WFG38524.1"/>
    <property type="molecule type" value="Genomic_DNA"/>
</dbReference>
<evidence type="ECO:0000259" key="3">
    <source>
        <dbReference type="PROSITE" id="PS51084"/>
    </source>
</evidence>
<organism evidence="4 5">
    <name type="scientific">Candidatus Lucifugimonas marina</name>
    <dbReference type="NCBI Taxonomy" id="3038979"/>
    <lineage>
        <taxon>Bacteria</taxon>
        <taxon>Bacillati</taxon>
        <taxon>Chloroflexota</taxon>
        <taxon>Dehalococcoidia</taxon>
        <taxon>SAR202 cluster</taxon>
        <taxon>Candidatus Lucifugimonadales</taxon>
        <taxon>Candidatus Lucifugimonadaceae</taxon>
        <taxon>Candidatus Lucifugimonas</taxon>
    </lineage>
</organism>
<dbReference type="PANTHER" id="PTHR42997:SF1">
    <property type="entry name" value="AP-4-A PHOSPHORYLASE"/>
    <property type="match status" value="1"/>
</dbReference>
<gene>
    <name evidence="4" type="ORF">GKO48_02500</name>
</gene>
<evidence type="ECO:0000256" key="1">
    <source>
        <dbReference type="PROSITE-ProRule" id="PRU00464"/>
    </source>
</evidence>
<dbReference type="RefSeq" id="WP_342853285.1">
    <property type="nucleotide sequence ID" value="NZ_CP046147.1"/>
</dbReference>
<protein>
    <submittedName>
        <fullName evidence="4">HIT domain-containing protein</fullName>
    </submittedName>
</protein>
<name>A0AAJ6CTV1_9CHLR</name>
<evidence type="ECO:0000256" key="2">
    <source>
        <dbReference type="SAM" id="MobiDB-lite"/>
    </source>
</evidence>
<dbReference type="Pfam" id="PF01230">
    <property type="entry name" value="HIT"/>
    <property type="match status" value="1"/>
</dbReference>
<feature type="domain" description="HIT" evidence="3">
    <location>
        <begin position="2"/>
        <end position="109"/>
    </location>
</feature>
<evidence type="ECO:0000313" key="5">
    <source>
        <dbReference type="Proteomes" id="UP001219901"/>
    </source>
</evidence>
<dbReference type="Proteomes" id="UP001219901">
    <property type="component" value="Chromosome"/>
</dbReference>
<dbReference type="Gene3D" id="3.30.428.10">
    <property type="entry name" value="HIT-like"/>
    <property type="match status" value="1"/>
</dbReference>
<proteinExistence type="predicted"/>
<keyword evidence="5" id="KW-1185">Reference proteome</keyword>
<reference evidence="4 5" key="1">
    <citation type="submission" date="2019-11" db="EMBL/GenBank/DDBJ databases">
        <authorList>
            <person name="Cho J.-C."/>
        </authorList>
    </citation>
    <scope>NUCLEOTIDE SEQUENCE [LARGE SCALE GENOMIC DNA]</scope>
    <source>
        <strain evidence="4 5">JH1073</strain>
    </source>
</reference>
<feature type="short sequence motif" description="Histidine triad motif" evidence="1">
    <location>
        <begin position="94"/>
        <end position="98"/>
    </location>
</feature>
<dbReference type="InterPro" id="IPR052908">
    <property type="entry name" value="AP-4-A_phosphorylase"/>
</dbReference>
<dbReference type="AlphaFoldDB" id="A0AAJ6CTV1"/>
<sequence>MTKCPFCDISDSEQVLFEGNLLFFMSTNDPTLVESGMILPKAHRETVFDLTEEEWAESFTFLAKVKTYLDEKYRPDGYNVGWNVGETDGMSIAHSHMHVIPRFDDEPLAGKGMRNQLKQPENRRPSQGGSTG</sequence>
<evidence type="ECO:0000313" key="4">
    <source>
        <dbReference type="EMBL" id="WFG38524.1"/>
    </source>
</evidence>
<dbReference type="GO" id="GO:0003824">
    <property type="term" value="F:catalytic activity"/>
    <property type="evidence" value="ECO:0007669"/>
    <property type="project" value="InterPro"/>
</dbReference>
<dbReference type="InterPro" id="IPR036265">
    <property type="entry name" value="HIT-like_sf"/>
</dbReference>
<dbReference type="InterPro" id="IPR011146">
    <property type="entry name" value="HIT-like"/>
</dbReference>